<dbReference type="PROSITE" id="PS52029">
    <property type="entry name" value="LD_TPASE"/>
    <property type="match status" value="1"/>
</dbReference>
<feature type="active site" description="Nucleophile" evidence="6">
    <location>
        <position position="408"/>
    </location>
</feature>
<keyword evidence="5 6" id="KW-0961">Cell wall biogenesis/degradation</keyword>
<dbReference type="Pfam" id="PF03734">
    <property type="entry name" value="YkuD"/>
    <property type="match status" value="1"/>
</dbReference>
<dbReference type="Gene3D" id="2.130.10.130">
    <property type="entry name" value="Integrin alpha, N-terminal"/>
    <property type="match status" value="1"/>
</dbReference>
<dbReference type="EMBL" id="PFWU01000020">
    <property type="protein sequence ID" value="PJA45756.1"/>
    <property type="molecule type" value="Genomic_DNA"/>
</dbReference>
<evidence type="ECO:0000256" key="5">
    <source>
        <dbReference type="ARBA" id="ARBA00023316"/>
    </source>
</evidence>
<dbReference type="GO" id="GO:0016740">
    <property type="term" value="F:transferase activity"/>
    <property type="evidence" value="ECO:0007669"/>
    <property type="project" value="UniProtKB-KW"/>
</dbReference>
<keyword evidence="2" id="KW-0808">Transferase</keyword>
<dbReference type="PANTHER" id="PTHR30582">
    <property type="entry name" value="L,D-TRANSPEPTIDASE"/>
    <property type="match status" value="1"/>
</dbReference>
<dbReference type="Proteomes" id="UP000229385">
    <property type="component" value="Unassembled WGS sequence"/>
</dbReference>
<dbReference type="GO" id="GO:0018104">
    <property type="term" value="P:peptidoglycan-protein cross-linking"/>
    <property type="evidence" value="ECO:0007669"/>
    <property type="project" value="TreeGrafter"/>
</dbReference>
<protein>
    <recommendedName>
        <fullName evidence="7">L,D-TPase catalytic domain-containing protein</fullName>
    </recommendedName>
</protein>
<dbReference type="GO" id="GO:0005576">
    <property type="term" value="C:extracellular region"/>
    <property type="evidence" value="ECO:0007669"/>
    <property type="project" value="TreeGrafter"/>
</dbReference>
<evidence type="ECO:0000313" key="8">
    <source>
        <dbReference type="EMBL" id="PJA45756.1"/>
    </source>
</evidence>
<gene>
    <name evidence="8" type="ORF">CO174_01660</name>
</gene>
<dbReference type="CDD" id="cd16913">
    <property type="entry name" value="YkuD_like"/>
    <property type="match status" value="1"/>
</dbReference>
<dbReference type="InterPro" id="IPR005490">
    <property type="entry name" value="LD_TPept_cat_dom"/>
</dbReference>
<evidence type="ECO:0000259" key="7">
    <source>
        <dbReference type="PROSITE" id="PS52029"/>
    </source>
</evidence>
<dbReference type="PANTHER" id="PTHR30582:SF2">
    <property type="entry name" value="L,D-TRANSPEPTIDASE YCIB-RELATED"/>
    <property type="match status" value="1"/>
</dbReference>
<evidence type="ECO:0000256" key="2">
    <source>
        <dbReference type="ARBA" id="ARBA00022679"/>
    </source>
</evidence>
<proteinExistence type="predicted"/>
<evidence type="ECO:0000256" key="4">
    <source>
        <dbReference type="ARBA" id="ARBA00022984"/>
    </source>
</evidence>
<evidence type="ECO:0000256" key="1">
    <source>
        <dbReference type="ARBA" id="ARBA00004752"/>
    </source>
</evidence>
<dbReference type="Gene3D" id="2.40.440.10">
    <property type="entry name" value="L,D-transpeptidase catalytic domain-like"/>
    <property type="match status" value="1"/>
</dbReference>
<feature type="domain" description="L,D-TPase catalytic" evidence="7">
    <location>
        <begin position="313"/>
        <end position="432"/>
    </location>
</feature>
<dbReference type="InterPro" id="IPR050979">
    <property type="entry name" value="LD-transpeptidase"/>
</dbReference>
<comment type="caution">
    <text evidence="8">The sequence shown here is derived from an EMBL/GenBank/DDBJ whole genome shotgun (WGS) entry which is preliminary data.</text>
</comment>
<dbReference type="GO" id="GO:0071972">
    <property type="term" value="F:peptidoglycan L,D-transpeptidase activity"/>
    <property type="evidence" value="ECO:0007669"/>
    <property type="project" value="TreeGrafter"/>
</dbReference>
<evidence type="ECO:0000256" key="6">
    <source>
        <dbReference type="PROSITE-ProRule" id="PRU01373"/>
    </source>
</evidence>
<dbReference type="GO" id="GO:0008360">
    <property type="term" value="P:regulation of cell shape"/>
    <property type="evidence" value="ECO:0007669"/>
    <property type="project" value="UniProtKB-UniRule"/>
</dbReference>
<comment type="pathway">
    <text evidence="1 6">Cell wall biogenesis; peptidoglycan biosynthesis.</text>
</comment>
<name>A0A2M7XDF0_9BACT</name>
<dbReference type="GO" id="GO:0071555">
    <property type="term" value="P:cell wall organization"/>
    <property type="evidence" value="ECO:0007669"/>
    <property type="project" value="UniProtKB-UniRule"/>
</dbReference>
<evidence type="ECO:0000256" key="3">
    <source>
        <dbReference type="ARBA" id="ARBA00022960"/>
    </source>
</evidence>
<accession>A0A2M7XDF0</accession>
<dbReference type="UniPathway" id="UPA00219"/>
<evidence type="ECO:0000313" key="9">
    <source>
        <dbReference type="Proteomes" id="UP000229385"/>
    </source>
</evidence>
<dbReference type="InterPro" id="IPR028994">
    <property type="entry name" value="Integrin_alpha_N"/>
</dbReference>
<reference evidence="9" key="1">
    <citation type="submission" date="2017-09" db="EMBL/GenBank/DDBJ databases">
        <title>Depth-based differentiation of microbial function through sediment-hosted aquifers and enrichment of novel symbionts in the deep terrestrial subsurface.</title>
        <authorList>
            <person name="Probst A.J."/>
            <person name="Ladd B."/>
            <person name="Jarett J.K."/>
            <person name="Geller-Mcgrath D.E."/>
            <person name="Sieber C.M.K."/>
            <person name="Emerson J.B."/>
            <person name="Anantharaman K."/>
            <person name="Thomas B.C."/>
            <person name="Malmstrom R."/>
            <person name="Stieglmeier M."/>
            <person name="Klingl A."/>
            <person name="Woyke T."/>
            <person name="Ryan C.M."/>
            <person name="Banfield J.F."/>
        </authorList>
    </citation>
    <scope>NUCLEOTIDE SEQUENCE [LARGE SCALE GENOMIC DNA]</scope>
</reference>
<feature type="active site" description="Proton donor/acceptor" evidence="6">
    <location>
        <position position="392"/>
    </location>
</feature>
<sequence>MNRIAIAITILTIISPSHVALSFHRNPVSIQSTDNTISIELAVGDEMGGANIAVADLGNDGTDEILVGAGLGSEPRVRVLRQDGSEIGNFLAYAPNMGVGLNVVACDITGDGFKEIITAPQRGGGPHIRVFDRYGEPLYEGFFAYSESFRGGVNLACGDLVGDSGAELVTLPAPGGGPHVRIWSWENKMELQEEFFAFNEKDRAGVIGVVSDKKLFLAQQHTQTPSLKEIVIHSQVTTIDEEELDLDALGLYDIFVHKGEVYVTTTNGVIYNTKTNVSTFQETASGSVSAESNGETIYTVSSRFMFTPSTDPKKIIVDISQQRLYAFEYGVLSNTFLISSGLNGATPLGNHEVLAKIPEVHYAWSYGPGNPNNYDLGWIPYNLRIYPHIYIHYAPWHNNFGHTMSHGCINVALADIMWVYEWAEEGIPVIVQE</sequence>
<dbReference type="AlphaFoldDB" id="A0A2M7XDF0"/>
<dbReference type="SUPFAM" id="SSF69318">
    <property type="entry name" value="Integrin alpha N-terminal domain"/>
    <property type="match status" value="1"/>
</dbReference>
<dbReference type="SUPFAM" id="SSF141523">
    <property type="entry name" value="L,D-transpeptidase catalytic domain-like"/>
    <property type="match status" value="1"/>
</dbReference>
<dbReference type="InterPro" id="IPR038063">
    <property type="entry name" value="Transpep_catalytic_dom"/>
</dbReference>
<organism evidence="8 9">
    <name type="scientific">Candidatus Uhrbacteria bacterium CG_4_9_14_3_um_filter_50_9</name>
    <dbReference type="NCBI Taxonomy" id="1975035"/>
    <lineage>
        <taxon>Bacteria</taxon>
        <taxon>Candidatus Uhriibacteriota</taxon>
    </lineage>
</organism>
<keyword evidence="3 6" id="KW-0133">Cell shape</keyword>
<keyword evidence="4 6" id="KW-0573">Peptidoglycan synthesis</keyword>